<evidence type="ECO:0000313" key="2">
    <source>
        <dbReference type="EMBL" id="KAF1916684.1"/>
    </source>
</evidence>
<gene>
    <name evidence="2" type="ORF">BDU57DRAFT_516929</name>
</gene>
<evidence type="ECO:0000256" key="1">
    <source>
        <dbReference type="SAM" id="MobiDB-lite"/>
    </source>
</evidence>
<feature type="compositionally biased region" description="Low complexity" evidence="1">
    <location>
        <begin position="91"/>
        <end position="119"/>
    </location>
</feature>
<name>A0A6A5QQ69_AMPQU</name>
<dbReference type="AlphaFoldDB" id="A0A6A5QQ69"/>
<reference evidence="2" key="1">
    <citation type="journal article" date="2020" name="Stud. Mycol.">
        <title>101 Dothideomycetes genomes: a test case for predicting lifestyles and emergence of pathogens.</title>
        <authorList>
            <person name="Haridas S."/>
            <person name="Albert R."/>
            <person name="Binder M."/>
            <person name="Bloem J."/>
            <person name="Labutti K."/>
            <person name="Salamov A."/>
            <person name="Andreopoulos B."/>
            <person name="Baker S."/>
            <person name="Barry K."/>
            <person name="Bills G."/>
            <person name="Bluhm B."/>
            <person name="Cannon C."/>
            <person name="Castanera R."/>
            <person name="Culley D."/>
            <person name="Daum C."/>
            <person name="Ezra D."/>
            <person name="Gonzalez J."/>
            <person name="Henrissat B."/>
            <person name="Kuo A."/>
            <person name="Liang C."/>
            <person name="Lipzen A."/>
            <person name="Lutzoni F."/>
            <person name="Magnuson J."/>
            <person name="Mondo S."/>
            <person name="Nolan M."/>
            <person name="Ohm R."/>
            <person name="Pangilinan J."/>
            <person name="Park H.-J."/>
            <person name="Ramirez L."/>
            <person name="Alfaro M."/>
            <person name="Sun H."/>
            <person name="Tritt A."/>
            <person name="Yoshinaga Y."/>
            <person name="Zwiers L.-H."/>
            <person name="Turgeon B."/>
            <person name="Goodwin S."/>
            <person name="Spatafora J."/>
            <person name="Crous P."/>
            <person name="Grigoriev I."/>
        </authorList>
    </citation>
    <scope>NUCLEOTIDE SEQUENCE</scope>
    <source>
        <strain evidence="2">HMLAC05119</strain>
    </source>
</reference>
<evidence type="ECO:0000313" key="3">
    <source>
        <dbReference type="Proteomes" id="UP000800096"/>
    </source>
</evidence>
<protein>
    <submittedName>
        <fullName evidence="2">Uncharacterized protein</fullName>
    </submittedName>
</protein>
<feature type="compositionally biased region" description="Basic and acidic residues" evidence="1">
    <location>
        <begin position="173"/>
        <end position="200"/>
    </location>
</feature>
<dbReference type="Proteomes" id="UP000800096">
    <property type="component" value="Unassembled WGS sequence"/>
</dbReference>
<organism evidence="2 3">
    <name type="scientific">Ampelomyces quisqualis</name>
    <name type="common">Powdery mildew agent</name>
    <dbReference type="NCBI Taxonomy" id="50730"/>
    <lineage>
        <taxon>Eukaryota</taxon>
        <taxon>Fungi</taxon>
        <taxon>Dikarya</taxon>
        <taxon>Ascomycota</taxon>
        <taxon>Pezizomycotina</taxon>
        <taxon>Dothideomycetes</taxon>
        <taxon>Pleosporomycetidae</taxon>
        <taxon>Pleosporales</taxon>
        <taxon>Pleosporineae</taxon>
        <taxon>Phaeosphaeriaceae</taxon>
        <taxon>Ampelomyces</taxon>
    </lineage>
</organism>
<dbReference type="EMBL" id="ML979135">
    <property type="protein sequence ID" value="KAF1916684.1"/>
    <property type="molecule type" value="Genomic_DNA"/>
</dbReference>
<feature type="compositionally biased region" description="Gly residues" evidence="1">
    <location>
        <begin position="231"/>
        <end position="244"/>
    </location>
</feature>
<keyword evidence="3" id="KW-1185">Reference proteome</keyword>
<feature type="compositionally biased region" description="Basic and acidic residues" evidence="1">
    <location>
        <begin position="130"/>
        <end position="144"/>
    </location>
</feature>
<feature type="region of interest" description="Disordered" evidence="1">
    <location>
        <begin position="1"/>
        <end position="246"/>
    </location>
</feature>
<accession>A0A6A5QQ69</accession>
<dbReference type="OrthoDB" id="3439627at2759"/>
<proteinExistence type="predicted"/>
<sequence length="261" mass="27271">MPRNPNESGDNGPIDGHEILHGTSGDKTLKHTKHVTPMPKPEKGEALPGMNASGGAAAPFNDASEEFGTNAPRNEQYGDDETTIGKSGNFASSNTRSAASASTGASKGSQQSSSGGNSSHNTHGFHKLQGKHDLESISREKAERYVNLNEEDVQHAGTANEDSDGAHRSSQRAPKEVGLKEDIEQLHSKATSSDHNKGQEKGSGNASGSGTGPNYGHSDSHKSVKQSSGQQIGGKGDSEIGGDGILESMRTTAKKFVNLEE</sequence>